<dbReference type="GO" id="GO:0006515">
    <property type="term" value="P:protein quality control for misfolded or incompletely synthesized proteins"/>
    <property type="evidence" value="ECO:0007669"/>
    <property type="project" value="TreeGrafter"/>
</dbReference>
<dbReference type="CDD" id="cd07017">
    <property type="entry name" value="S14_ClpP_2"/>
    <property type="match status" value="1"/>
</dbReference>
<dbReference type="InterPro" id="IPR023562">
    <property type="entry name" value="ClpP/TepA"/>
</dbReference>
<evidence type="ECO:0000313" key="3">
    <source>
        <dbReference type="EMBL" id="KAH9312775.1"/>
    </source>
</evidence>
<evidence type="ECO:0000256" key="1">
    <source>
        <dbReference type="ARBA" id="ARBA00007039"/>
    </source>
</evidence>
<dbReference type="GO" id="GO:0004176">
    <property type="term" value="F:ATP-dependent peptidase activity"/>
    <property type="evidence" value="ECO:0007669"/>
    <property type="project" value="InterPro"/>
</dbReference>
<accession>A0AA38FYH0</accession>
<dbReference type="GO" id="GO:0009368">
    <property type="term" value="C:endopeptidase Clp complex"/>
    <property type="evidence" value="ECO:0007669"/>
    <property type="project" value="TreeGrafter"/>
</dbReference>
<reference evidence="3 4" key="1">
    <citation type="journal article" date="2021" name="Nat. Plants">
        <title>The Taxus genome provides insights into paclitaxel biosynthesis.</title>
        <authorList>
            <person name="Xiong X."/>
            <person name="Gou J."/>
            <person name="Liao Q."/>
            <person name="Li Y."/>
            <person name="Zhou Q."/>
            <person name="Bi G."/>
            <person name="Li C."/>
            <person name="Du R."/>
            <person name="Wang X."/>
            <person name="Sun T."/>
            <person name="Guo L."/>
            <person name="Liang H."/>
            <person name="Lu P."/>
            <person name="Wu Y."/>
            <person name="Zhang Z."/>
            <person name="Ro D.K."/>
            <person name="Shang Y."/>
            <person name="Huang S."/>
            <person name="Yan J."/>
        </authorList>
    </citation>
    <scope>NUCLEOTIDE SEQUENCE [LARGE SCALE GENOMIC DNA]</scope>
    <source>
        <strain evidence="3">Ta-2019</strain>
    </source>
</reference>
<sequence>FVPLYAELIIAQLLYLQNRDPSHPIYLYINSTGTSREDGRKVTFESYGFAIYDVMSSIINEVRTVVMGRAIGQACLLSAAGKKGWRYMLRNSIVRLEEPRVIASGQMSEADLAIRTNEAIHDRDLMIKLYAKHTGNSLETVAKAMRMKKVMWPKEAVEFGIADE</sequence>
<dbReference type="Gene3D" id="3.90.226.10">
    <property type="entry name" value="2-enoyl-CoA Hydratase, Chain A, domain 1"/>
    <property type="match status" value="1"/>
</dbReference>
<name>A0AA38FYH0_TAXCH</name>
<dbReference type="EMBL" id="JAHRHJ020000006">
    <property type="protein sequence ID" value="KAH9312775.1"/>
    <property type="molecule type" value="Genomic_DNA"/>
</dbReference>
<dbReference type="GO" id="GO:0004252">
    <property type="term" value="F:serine-type endopeptidase activity"/>
    <property type="evidence" value="ECO:0007669"/>
    <property type="project" value="InterPro"/>
</dbReference>
<feature type="non-terminal residue" evidence="3">
    <location>
        <position position="1"/>
    </location>
</feature>
<evidence type="ECO:0000313" key="4">
    <source>
        <dbReference type="Proteomes" id="UP000824469"/>
    </source>
</evidence>
<dbReference type="PRINTS" id="PR00127">
    <property type="entry name" value="CLPPROTEASEP"/>
</dbReference>
<dbReference type="GO" id="GO:0051117">
    <property type="term" value="F:ATPase binding"/>
    <property type="evidence" value="ECO:0007669"/>
    <property type="project" value="TreeGrafter"/>
</dbReference>
<dbReference type="InterPro" id="IPR001907">
    <property type="entry name" value="ClpP"/>
</dbReference>
<dbReference type="SUPFAM" id="SSF52096">
    <property type="entry name" value="ClpP/crotonase"/>
    <property type="match status" value="1"/>
</dbReference>
<dbReference type="Pfam" id="PF00574">
    <property type="entry name" value="CLP_protease"/>
    <property type="match status" value="1"/>
</dbReference>
<evidence type="ECO:0000256" key="2">
    <source>
        <dbReference type="RuleBase" id="RU003567"/>
    </source>
</evidence>
<gene>
    <name evidence="3" type="ORF">KI387_027810</name>
</gene>
<comment type="caution">
    <text evidence="3">The sequence shown here is derived from an EMBL/GenBank/DDBJ whole genome shotgun (WGS) entry which is preliminary data.</text>
</comment>
<dbReference type="InterPro" id="IPR029045">
    <property type="entry name" value="ClpP/crotonase-like_dom_sf"/>
</dbReference>
<dbReference type="Proteomes" id="UP000824469">
    <property type="component" value="Unassembled WGS sequence"/>
</dbReference>
<dbReference type="PANTHER" id="PTHR10381">
    <property type="entry name" value="ATP-DEPENDENT CLP PROTEASE PROTEOLYTIC SUBUNIT"/>
    <property type="match status" value="1"/>
</dbReference>
<comment type="similarity">
    <text evidence="1 2">Belongs to the peptidase S14 family.</text>
</comment>
<dbReference type="AlphaFoldDB" id="A0AA38FYH0"/>
<protein>
    <recommendedName>
        <fullName evidence="2">ATP-dependent Clp protease proteolytic subunit</fullName>
    </recommendedName>
</protein>
<proteinExistence type="inferred from homology"/>
<keyword evidence="4" id="KW-1185">Reference proteome</keyword>
<dbReference type="GO" id="GO:0009536">
    <property type="term" value="C:plastid"/>
    <property type="evidence" value="ECO:0007669"/>
    <property type="project" value="UniProtKB-ARBA"/>
</dbReference>
<feature type="non-terminal residue" evidence="3">
    <location>
        <position position="164"/>
    </location>
</feature>
<dbReference type="OMA" id="EEFITNM"/>
<organism evidence="3 4">
    <name type="scientific">Taxus chinensis</name>
    <name type="common">Chinese yew</name>
    <name type="synonym">Taxus wallichiana var. chinensis</name>
    <dbReference type="NCBI Taxonomy" id="29808"/>
    <lineage>
        <taxon>Eukaryota</taxon>
        <taxon>Viridiplantae</taxon>
        <taxon>Streptophyta</taxon>
        <taxon>Embryophyta</taxon>
        <taxon>Tracheophyta</taxon>
        <taxon>Spermatophyta</taxon>
        <taxon>Pinopsida</taxon>
        <taxon>Pinidae</taxon>
        <taxon>Conifers II</taxon>
        <taxon>Cupressales</taxon>
        <taxon>Taxaceae</taxon>
        <taxon>Taxus</taxon>
    </lineage>
</organism>
<dbReference type="PANTHER" id="PTHR10381:SF6">
    <property type="entry name" value="ATP-DEPENDENT CLP PROTEASE PROTEOLYTIC SUBUNIT-RELATED PROTEIN 3, CHLOROPLASTIC"/>
    <property type="match status" value="1"/>
</dbReference>